<dbReference type="InterPro" id="IPR037004">
    <property type="entry name" value="Exonuc_VII_ssu_sf"/>
</dbReference>
<keyword evidence="3 6" id="KW-0540">Nuclease</keyword>
<organism evidence="7 8">
    <name type="scientific">Candidatus Nitrosacidococcus tergens</name>
    <dbReference type="NCBI Taxonomy" id="553981"/>
    <lineage>
        <taxon>Bacteria</taxon>
        <taxon>Pseudomonadati</taxon>
        <taxon>Pseudomonadota</taxon>
        <taxon>Gammaproteobacteria</taxon>
        <taxon>Chromatiales</taxon>
        <taxon>Chromatiaceae</taxon>
        <taxon>Candidatus Nitrosacidococcus</taxon>
    </lineage>
</organism>
<dbReference type="GO" id="GO:0006308">
    <property type="term" value="P:DNA catabolic process"/>
    <property type="evidence" value="ECO:0007669"/>
    <property type="project" value="UniProtKB-UniRule"/>
</dbReference>
<comment type="subunit">
    <text evidence="6">Heterooligomer composed of large and small subunits.</text>
</comment>
<accession>A0A7G1Q871</accession>
<keyword evidence="8" id="KW-1185">Reference proteome</keyword>
<dbReference type="AlphaFoldDB" id="A0A7G1Q871"/>
<dbReference type="NCBIfam" id="TIGR01280">
    <property type="entry name" value="xseB"/>
    <property type="match status" value="1"/>
</dbReference>
<dbReference type="Pfam" id="PF02609">
    <property type="entry name" value="Exonuc_VII_S"/>
    <property type="match status" value="1"/>
</dbReference>
<dbReference type="EMBL" id="LR778175">
    <property type="protein sequence ID" value="CAB1274936.1"/>
    <property type="molecule type" value="Genomic_DNA"/>
</dbReference>
<proteinExistence type="inferred from homology"/>
<evidence type="ECO:0000256" key="4">
    <source>
        <dbReference type="ARBA" id="ARBA00022801"/>
    </source>
</evidence>
<evidence type="ECO:0000256" key="6">
    <source>
        <dbReference type="HAMAP-Rule" id="MF_00337"/>
    </source>
</evidence>
<dbReference type="InterPro" id="IPR003761">
    <property type="entry name" value="Exonuc_VII_S"/>
</dbReference>
<comment type="similarity">
    <text evidence="1 6">Belongs to the XseB family.</text>
</comment>
<comment type="subcellular location">
    <subcellularLocation>
        <location evidence="6">Cytoplasm</location>
    </subcellularLocation>
</comment>
<evidence type="ECO:0000256" key="2">
    <source>
        <dbReference type="ARBA" id="ARBA00022490"/>
    </source>
</evidence>
<dbReference type="KEGG" id="ntg:NSCAC_0417"/>
<evidence type="ECO:0000256" key="5">
    <source>
        <dbReference type="ARBA" id="ARBA00022839"/>
    </source>
</evidence>
<comment type="function">
    <text evidence="6">Bidirectionally degrades single-stranded DNA into large acid-insoluble oligonucleotides, which are then degraded further into small acid-soluble oligonucleotides.</text>
</comment>
<evidence type="ECO:0000313" key="8">
    <source>
        <dbReference type="Proteomes" id="UP000516072"/>
    </source>
</evidence>
<dbReference type="SUPFAM" id="SSF116842">
    <property type="entry name" value="XseB-like"/>
    <property type="match status" value="1"/>
</dbReference>
<dbReference type="EC" id="3.1.11.6" evidence="6"/>
<gene>
    <name evidence="6 7" type="primary">xseB</name>
    <name evidence="7" type="ORF">NSCAC_0417</name>
</gene>
<dbReference type="HAMAP" id="MF_00337">
    <property type="entry name" value="Exonuc_7_S"/>
    <property type="match status" value="1"/>
</dbReference>
<protein>
    <recommendedName>
        <fullName evidence="6">Exodeoxyribonuclease 7 small subunit</fullName>
        <ecNumber evidence="6">3.1.11.6</ecNumber>
    </recommendedName>
    <alternativeName>
        <fullName evidence="6">Exodeoxyribonuclease VII small subunit</fullName>
        <shortName evidence="6">Exonuclease VII small subunit</shortName>
    </alternativeName>
</protein>
<dbReference type="GO" id="GO:0005829">
    <property type="term" value="C:cytosol"/>
    <property type="evidence" value="ECO:0007669"/>
    <property type="project" value="TreeGrafter"/>
</dbReference>
<reference evidence="7 8" key="1">
    <citation type="submission" date="2020-03" db="EMBL/GenBank/DDBJ databases">
        <authorList>
            <person name="Picone N."/>
        </authorList>
    </citation>
    <scope>NUCLEOTIDE SEQUENCE [LARGE SCALE GENOMIC DNA]</scope>
    <source>
        <strain evidence="7">NSCAC1</strain>
    </source>
</reference>
<comment type="catalytic activity">
    <reaction evidence="6">
        <text>Exonucleolytic cleavage in either 5'- to 3'- or 3'- to 5'-direction to yield nucleoside 5'-phosphates.</text>
        <dbReference type="EC" id="3.1.11.6"/>
    </reaction>
</comment>
<dbReference type="PANTHER" id="PTHR34137">
    <property type="entry name" value="EXODEOXYRIBONUCLEASE 7 SMALL SUBUNIT"/>
    <property type="match status" value="1"/>
</dbReference>
<evidence type="ECO:0000256" key="1">
    <source>
        <dbReference type="ARBA" id="ARBA00009998"/>
    </source>
</evidence>
<keyword evidence="5 6" id="KW-0269">Exonuclease</keyword>
<dbReference type="Gene3D" id="1.10.287.1040">
    <property type="entry name" value="Exonuclease VII, small subunit"/>
    <property type="match status" value="1"/>
</dbReference>
<dbReference type="RefSeq" id="WP_197744775.1">
    <property type="nucleotide sequence ID" value="NZ_LR778175.1"/>
</dbReference>
<name>A0A7G1Q871_9GAMM</name>
<evidence type="ECO:0000313" key="7">
    <source>
        <dbReference type="EMBL" id="CAB1274936.1"/>
    </source>
</evidence>
<dbReference type="GO" id="GO:0009318">
    <property type="term" value="C:exodeoxyribonuclease VII complex"/>
    <property type="evidence" value="ECO:0007669"/>
    <property type="project" value="UniProtKB-UniRule"/>
</dbReference>
<dbReference type="Proteomes" id="UP000516072">
    <property type="component" value="Chromosome"/>
</dbReference>
<dbReference type="GO" id="GO:0008855">
    <property type="term" value="F:exodeoxyribonuclease VII activity"/>
    <property type="evidence" value="ECO:0007669"/>
    <property type="project" value="UniProtKB-UniRule"/>
</dbReference>
<keyword evidence="4 6" id="KW-0378">Hydrolase</keyword>
<dbReference type="PANTHER" id="PTHR34137:SF1">
    <property type="entry name" value="EXODEOXYRIBONUCLEASE 7 SMALL SUBUNIT"/>
    <property type="match status" value="1"/>
</dbReference>
<evidence type="ECO:0000256" key="3">
    <source>
        <dbReference type="ARBA" id="ARBA00022722"/>
    </source>
</evidence>
<keyword evidence="2 6" id="KW-0963">Cytoplasm</keyword>
<sequence>MPAKENKLNFESALQELESIAPQMEQEKNCLGKSIKLYGQRIKLSRFCQEKPYNTEQKVQILQEKQGKYYIVDFPREG</sequence>